<organism evidence="1 2">
    <name type="scientific">Halalkalibacter krulwichiae</name>
    <dbReference type="NCBI Taxonomy" id="199441"/>
    <lineage>
        <taxon>Bacteria</taxon>
        <taxon>Bacillati</taxon>
        <taxon>Bacillota</taxon>
        <taxon>Bacilli</taxon>
        <taxon>Bacillales</taxon>
        <taxon>Bacillaceae</taxon>
        <taxon>Halalkalibacter</taxon>
    </lineage>
</organism>
<dbReference type="Proteomes" id="UP000193006">
    <property type="component" value="Chromosome"/>
</dbReference>
<dbReference type="AlphaFoldDB" id="A0A1X9MHY2"/>
<gene>
    <name evidence="1" type="ORF">BkAM31D_21555</name>
</gene>
<dbReference type="EMBL" id="CP020814">
    <property type="protein sequence ID" value="ARK32230.1"/>
    <property type="molecule type" value="Genomic_DNA"/>
</dbReference>
<dbReference type="KEGG" id="bkw:BkAM31D_21555"/>
<name>A0A1X9MHY2_9BACI</name>
<protein>
    <submittedName>
        <fullName evidence="1">Uncharacterized protein</fullName>
    </submittedName>
</protein>
<reference evidence="1 2" key="1">
    <citation type="submission" date="2017-04" db="EMBL/GenBank/DDBJ databases">
        <title>Bacillus krulwichiae AM31D Genome sequencing and assembly.</title>
        <authorList>
            <person name="Krulwich T.A."/>
            <person name="Anastor L."/>
            <person name="Ehrlich R."/>
            <person name="Ehrlich G.D."/>
            <person name="Janto B."/>
        </authorList>
    </citation>
    <scope>NUCLEOTIDE SEQUENCE [LARGE SCALE GENOMIC DNA]</scope>
    <source>
        <strain evidence="1 2">AM31D</strain>
    </source>
</reference>
<keyword evidence="2" id="KW-1185">Reference proteome</keyword>
<sequence length="63" mass="7475">MYFEHLLDIVLGERKILDIIDCSICGFEEIYYQHPITHIQVGRACSHCNFVQKFDFDHEVKSE</sequence>
<evidence type="ECO:0000313" key="1">
    <source>
        <dbReference type="EMBL" id="ARK32230.1"/>
    </source>
</evidence>
<proteinExistence type="predicted"/>
<accession>A0A1X9MHY2</accession>
<evidence type="ECO:0000313" key="2">
    <source>
        <dbReference type="Proteomes" id="UP000193006"/>
    </source>
</evidence>